<keyword evidence="4" id="KW-0614">Plasmid</keyword>
<feature type="region of interest" description="Disordered" evidence="1">
    <location>
        <begin position="582"/>
        <end position="608"/>
    </location>
</feature>
<protein>
    <recommendedName>
        <fullName evidence="3">Type VII secretion system protein EssD-like domain-containing protein</fullName>
    </recommendedName>
</protein>
<keyword evidence="2" id="KW-0472">Membrane</keyword>
<dbReference type="Pfam" id="PF13930">
    <property type="entry name" value="Endonuclea_NS_2"/>
    <property type="match status" value="1"/>
</dbReference>
<accession>A0ABM8A7G4</accession>
<feature type="compositionally biased region" description="Polar residues" evidence="1">
    <location>
        <begin position="711"/>
        <end position="726"/>
    </location>
</feature>
<dbReference type="InterPro" id="IPR044927">
    <property type="entry name" value="Endonuclea_NS_2"/>
</dbReference>
<keyword evidence="2" id="KW-0812">Transmembrane</keyword>
<dbReference type="InterPro" id="IPR044929">
    <property type="entry name" value="DNA/RNA_non-sp_Endonuclease_sf"/>
</dbReference>
<dbReference type="Gene3D" id="3.40.570.10">
    <property type="entry name" value="Extracellular Endonuclease, subunit A"/>
    <property type="match status" value="1"/>
</dbReference>
<evidence type="ECO:0000313" key="5">
    <source>
        <dbReference type="Proteomes" id="UP001059597"/>
    </source>
</evidence>
<dbReference type="Proteomes" id="UP001059597">
    <property type="component" value="Plasmid SNP1"/>
</dbReference>
<reference evidence="4" key="1">
    <citation type="submission" date="2022-06" db="EMBL/GenBank/DDBJ databases">
        <title>Complete genome sequence of Streptomyces nigrescens HEK616.</title>
        <authorList>
            <person name="Asamizu S."/>
            <person name="Onaka H."/>
        </authorList>
    </citation>
    <scope>NUCLEOTIDE SEQUENCE</scope>
    <source>
        <strain evidence="4">HEK616</strain>
        <plasmid evidence="4">SNP1</plasmid>
    </source>
</reference>
<feature type="compositionally biased region" description="Pro residues" evidence="1">
    <location>
        <begin position="1"/>
        <end position="22"/>
    </location>
</feature>
<organism evidence="4 5">
    <name type="scientific">Streptomyces nigrescens</name>
    <dbReference type="NCBI Taxonomy" id="1920"/>
    <lineage>
        <taxon>Bacteria</taxon>
        <taxon>Bacillati</taxon>
        <taxon>Actinomycetota</taxon>
        <taxon>Actinomycetes</taxon>
        <taxon>Kitasatosporales</taxon>
        <taxon>Streptomycetaceae</taxon>
        <taxon>Streptomyces</taxon>
    </lineage>
</organism>
<feature type="domain" description="Type VII secretion system protein EssD-like" evidence="3">
    <location>
        <begin position="726"/>
        <end position="845"/>
    </location>
</feature>
<sequence length="888" mass="93713">MPAQPPTVPTAVPPPPAQPPAAPRSLRPSWLATAWRRPGRAMPLIAMGVALMVLASLVYVVWPSGSGGSDREASISHVSPAHRGASAARALSALPAVNLSTAYAPAEHRPVTHANLTVTASGQASGTLSEPVAGKSAIAWSGDRLYLKGDSDFWAQQDPLYGTDLTSSGHWIAPKKRYGYYMLDSFGVNAGSLSPKSLAALVTQVTSDPETVQQDAGTIEGRKAISYTAQGWTVILASKAPYTVLAIGGEPHQEGPVKSAAWHTARHATDGAQPAGRRAVVVPADYSDSDYSSYLLMVPKPATNEQTTAVRSTATEAASAAVPPATSSEVVSKSMGPNFTITNNSGYLCTTNPCSYSFTVTNSGDEAGAATLYLSLPAVPDQPHPLGTLQPKQSKQVNGSRPNIAPPGKTVRHTDYAWVYSSAEYGPDPKVGSRLHARNLRPGDVSVGTPLKPAAAKLLDLMTKDSPATDTGAGDKAVDALNGANNQGELPDLAAIAGSGRLENPEDLRENLPTTDQVDNRRALQQVAQLLKSDPQARVTWAGPYKVDGKTYRADYLYTTTRQGQKIKRAVRAKTVRSLEQLGPQMSLGAEQLNGERPGSGNAKSEKAPPGFERVLQINLEPAVGPLFALASTADLEKFLSTGQQFRQARESLCERNGGGPRVDRLVIVNESGTHQWTNPRRLGARCARPGGAQASPSAPSSDAPDDKPTCLTQRPPNGVVESSGTGWIYYAPTGPRKRATAATACLKNPVGKGKPSDRNSPGMDEARKRAKALYPNADEGKLVNSCHLIPRALGGRGLQRNLTPCWATPVNVGAMTRIQSSVTGFLAKGGIVKMTVLAKYKDKDKGVIPYAFTFSITAWDSRGNPYPLAVPGGGTIQNVKDGHSLSP</sequence>
<keyword evidence="5" id="KW-1185">Reference proteome</keyword>
<feature type="transmembrane region" description="Helical" evidence="2">
    <location>
        <begin position="44"/>
        <end position="62"/>
    </location>
</feature>
<gene>
    <name evidence="4" type="ORF">HEK616_80440</name>
</gene>
<dbReference type="EMBL" id="AP026074">
    <property type="protein sequence ID" value="BDM74557.1"/>
    <property type="molecule type" value="Genomic_DNA"/>
</dbReference>
<feature type="region of interest" description="Disordered" evidence="1">
    <location>
        <begin position="748"/>
        <end position="767"/>
    </location>
</feature>
<feature type="compositionally biased region" description="Polar residues" evidence="1">
    <location>
        <begin position="390"/>
        <end position="401"/>
    </location>
</feature>
<name>A0ABM8A7G4_STRNI</name>
<proteinExistence type="predicted"/>
<feature type="region of interest" description="Disordered" evidence="1">
    <location>
        <begin position="390"/>
        <end position="410"/>
    </location>
</feature>
<evidence type="ECO:0000256" key="2">
    <source>
        <dbReference type="SAM" id="Phobius"/>
    </source>
</evidence>
<evidence type="ECO:0000259" key="3">
    <source>
        <dbReference type="Pfam" id="PF13930"/>
    </source>
</evidence>
<geneLocation type="plasmid" evidence="4 5">
    <name>SNP1</name>
</geneLocation>
<keyword evidence="2" id="KW-1133">Transmembrane helix</keyword>
<feature type="region of interest" description="Disordered" evidence="1">
    <location>
        <begin position="1"/>
        <end position="25"/>
    </location>
</feature>
<evidence type="ECO:0000256" key="1">
    <source>
        <dbReference type="SAM" id="MobiDB-lite"/>
    </source>
</evidence>
<evidence type="ECO:0000313" key="4">
    <source>
        <dbReference type="EMBL" id="BDM74557.1"/>
    </source>
</evidence>
<feature type="region of interest" description="Disordered" evidence="1">
    <location>
        <begin position="682"/>
        <end position="726"/>
    </location>
</feature>